<evidence type="ECO:0000313" key="1">
    <source>
        <dbReference type="EMBL" id="MFM9327976.1"/>
    </source>
</evidence>
<dbReference type="EMBL" id="JBJURJ010000004">
    <property type="protein sequence ID" value="MFM9327976.1"/>
    <property type="molecule type" value="Genomic_DNA"/>
</dbReference>
<protein>
    <submittedName>
        <fullName evidence="1">FecCD family ABC transporter permease</fullName>
    </submittedName>
</protein>
<dbReference type="Proteomes" id="UP001631969">
    <property type="component" value="Unassembled WGS sequence"/>
</dbReference>
<organism evidence="1 2">
    <name type="scientific">Paenibacillus mesotrionivorans</name>
    <dbReference type="NCBI Taxonomy" id="3160968"/>
    <lineage>
        <taxon>Bacteria</taxon>
        <taxon>Bacillati</taxon>
        <taxon>Bacillota</taxon>
        <taxon>Bacilli</taxon>
        <taxon>Bacillales</taxon>
        <taxon>Paenibacillaceae</taxon>
        <taxon>Paenibacillus</taxon>
    </lineage>
</organism>
<comment type="caution">
    <text evidence="1">The sequence shown here is derived from an EMBL/GenBank/DDBJ whole genome shotgun (WGS) entry which is preliminary data.</text>
</comment>
<keyword evidence="2" id="KW-1185">Reference proteome</keyword>
<evidence type="ECO:0000313" key="2">
    <source>
        <dbReference type="Proteomes" id="UP001631969"/>
    </source>
</evidence>
<name>A0ACC7NWA3_9BACL</name>
<gene>
    <name evidence="1" type="ORF">ACI1P1_06745</name>
</gene>
<proteinExistence type="predicted"/>
<sequence>MNRVSAKVLAVPGAVNKFKIHTGWLIILAGFAVLLTGMLYSVSKGAMPIPFQVAWDAVVHRDDTNPQHMVIYNLRLPRVIASALIGASFGVAGALMQGMTRNPMADAGLMGLNAGAGFMLSICFAFFSGVSYLQIMMLSFVGAALGAGLVYGIASLQRGGASPMRLVLAGAAVTALLTALSQSIAIYYNVARSLMFWTSGGVAGSDWSQLRLAAPIIIVAILGAMLLSRSVSLMNLGEDVAQGLGLKTALVKTIGTVLVLLLAGVSVAVVGAVGFIGLVVPHMCRALVGVDYRYIIPASAVFGALLLVTADLAARTLNPPSEIPIGALVALIGVPFFLYLARKQRRAG</sequence>
<reference evidence="1" key="1">
    <citation type="submission" date="2024-12" db="EMBL/GenBank/DDBJ databases">
        <authorList>
            <person name="Wu N."/>
        </authorList>
    </citation>
    <scope>NUCLEOTIDE SEQUENCE</scope>
    <source>
        <strain evidence="1">P15</strain>
    </source>
</reference>
<accession>A0ACC7NWA3</accession>